<evidence type="ECO:0000313" key="2">
    <source>
        <dbReference type="Proteomes" id="UP000831534"/>
    </source>
</evidence>
<name>A0A8T9MV23_9NEIS</name>
<keyword evidence="2" id="KW-1185">Reference proteome</keyword>
<reference evidence="1" key="2">
    <citation type="journal article" date="2022" name="Res Sq">
        <title>Evolution of multicellular longitudinally dividing oral cavity symbionts (Neisseriaceae).</title>
        <authorList>
            <person name="Nyongesa S."/>
            <person name="Weber P."/>
            <person name="Bernet E."/>
            <person name="Pullido F."/>
            <person name="Nieckarz M."/>
            <person name="Delaby M."/>
            <person name="Nieves C."/>
            <person name="Viehboeck T."/>
            <person name="Krause N."/>
            <person name="Rivera-Millot A."/>
            <person name="Nakamura A."/>
            <person name="Vischer N."/>
            <person name="VanNieuwenhze M."/>
            <person name="Brun Y."/>
            <person name="Cava F."/>
            <person name="Bulgheresi S."/>
            <person name="Veyrier F."/>
        </authorList>
    </citation>
    <scope>NUCLEOTIDE SEQUENCE</scope>
    <source>
        <strain evidence="1">17694</strain>
    </source>
</reference>
<sequence length="56" mass="6657">MLRWKNSPCVCHRRRLRIKTGQTDNTPEQAQPLYRCRKRRFNSQPAASALKQAFLK</sequence>
<reference evidence="1" key="1">
    <citation type="submission" date="2021-12" db="EMBL/GenBank/DDBJ databases">
        <authorList>
            <person name="Veyrier F.J."/>
        </authorList>
    </citation>
    <scope>NUCLEOTIDE SEQUENCE</scope>
    <source>
        <strain evidence="1">17694</strain>
    </source>
</reference>
<organism evidence="1 2">
    <name type="scientific">Conchiformibius kuhniae</name>
    <dbReference type="NCBI Taxonomy" id="211502"/>
    <lineage>
        <taxon>Bacteria</taxon>
        <taxon>Pseudomonadati</taxon>
        <taxon>Pseudomonadota</taxon>
        <taxon>Betaproteobacteria</taxon>
        <taxon>Neisseriales</taxon>
        <taxon>Neisseriaceae</taxon>
        <taxon>Conchiformibius</taxon>
    </lineage>
</organism>
<dbReference type="AlphaFoldDB" id="A0A8T9MV23"/>
<protein>
    <submittedName>
        <fullName evidence="1">Uncharacterized protein</fullName>
    </submittedName>
</protein>
<dbReference type="Proteomes" id="UP000831534">
    <property type="component" value="Chromosome"/>
</dbReference>
<evidence type="ECO:0000313" key="1">
    <source>
        <dbReference type="EMBL" id="UOP05129.1"/>
    </source>
</evidence>
<dbReference type="EMBL" id="CP091521">
    <property type="protein sequence ID" value="UOP05129.1"/>
    <property type="molecule type" value="Genomic_DNA"/>
</dbReference>
<accession>A0A8T9MV23</accession>
<proteinExistence type="predicted"/>
<gene>
    <name evidence="1" type="ORF">LVJ77_02320</name>
</gene>